<sequence>MLNETVRHIKYGLGKVAEVDQNHIWVSFSGEAGTKLFLYPDAFERFLSFESQGLQEEALSALAAAGAKKKEEEAMRLFRYKVYEAQRKREQSELLKRRRKAAREKAVREKMPREKAMAEHGGMISVEGQVK</sequence>
<reference evidence="2 3" key="1">
    <citation type="submission" date="2011-04" db="EMBL/GenBank/DDBJ databases">
        <title>The Genome Sequence of Clostridium citroniae WAL-19142.</title>
        <authorList>
            <consortium name="The Broad Institute Genome Sequencing Platform"/>
            <person name="Earl A."/>
            <person name="Ward D."/>
            <person name="Feldgarden M."/>
            <person name="Gevers D."/>
            <person name="Warren Y.A."/>
            <person name="Tyrrell K.L."/>
            <person name="Citron D.M."/>
            <person name="Goldstein E.J."/>
            <person name="Daigneault M."/>
            <person name="Allen-Vercoe E."/>
            <person name="Young S.K."/>
            <person name="Zeng Q."/>
            <person name="Gargeya S."/>
            <person name="Fitzgerald M."/>
            <person name="Haas B."/>
            <person name="Abouelleil A."/>
            <person name="Alvarado L."/>
            <person name="Arachchi H.M."/>
            <person name="Berlin A."/>
            <person name="Brown A."/>
            <person name="Chapman S.B."/>
            <person name="Chen Z."/>
            <person name="Dunbar C."/>
            <person name="Freedman E."/>
            <person name="Gearin G."/>
            <person name="Gellesch M."/>
            <person name="Goldberg J."/>
            <person name="Griggs A."/>
            <person name="Gujja S."/>
            <person name="Heilman E.R."/>
            <person name="Heiman D."/>
            <person name="Howarth C."/>
            <person name="Larson L."/>
            <person name="Lui A."/>
            <person name="MacDonald P.J."/>
            <person name="Mehta T."/>
            <person name="Montmayeur A."/>
            <person name="Murphy C."/>
            <person name="Neiman D."/>
            <person name="Pearson M."/>
            <person name="Priest M."/>
            <person name="Roberts A."/>
            <person name="Saif S."/>
            <person name="Shea T."/>
            <person name="Shenoy N."/>
            <person name="Sisk P."/>
            <person name="Stolte C."/>
            <person name="Sykes S."/>
            <person name="White J."/>
            <person name="Yandava C."/>
            <person name="Wortman J."/>
            <person name="Nusbaum C."/>
            <person name="Birren B."/>
        </authorList>
    </citation>
    <scope>NUCLEOTIDE SEQUENCE [LARGE SCALE GENOMIC DNA]</scope>
    <source>
        <strain evidence="2 3">WAL-19142</strain>
    </source>
</reference>
<name>A0A0J9C984_9FIRM</name>
<dbReference type="GeneID" id="93164493"/>
<comment type="caution">
    <text evidence="2">The sequence shown here is derived from an EMBL/GenBank/DDBJ whole genome shotgun (WGS) entry which is preliminary data.</text>
</comment>
<evidence type="ECO:0000313" key="2">
    <source>
        <dbReference type="EMBL" id="KMW21039.1"/>
    </source>
</evidence>
<dbReference type="OrthoDB" id="2068443at2"/>
<dbReference type="AlphaFoldDB" id="A0A0J9C984"/>
<dbReference type="RefSeq" id="WP_007861060.1">
    <property type="nucleotide sequence ID" value="NZ_KQ235877.1"/>
</dbReference>
<dbReference type="EMBL" id="ADLK01000017">
    <property type="protein sequence ID" value="KMW21039.1"/>
    <property type="molecule type" value="Genomic_DNA"/>
</dbReference>
<accession>A0A0J9C984</accession>
<organism evidence="2 3">
    <name type="scientific">[Clostridium] citroniae WAL-19142</name>
    <dbReference type="NCBI Taxonomy" id="742734"/>
    <lineage>
        <taxon>Bacteria</taxon>
        <taxon>Bacillati</taxon>
        <taxon>Bacillota</taxon>
        <taxon>Clostridia</taxon>
        <taxon>Lachnospirales</taxon>
        <taxon>Lachnospiraceae</taxon>
        <taxon>Enterocloster</taxon>
    </lineage>
</organism>
<proteinExistence type="predicted"/>
<protein>
    <submittedName>
        <fullName evidence="2">Uncharacterized protein</fullName>
    </submittedName>
</protein>
<dbReference type="PATRIC" id="fig|742734.4.peg.2019"/>
<dbReference type="Proteomes" id="UP000037392">
    <property type="component" value="Unassembled WGS sequence"/>
</dbReference>
<feature type="region of interest" description="Disordered" evidence="1">
    <location>
        <begin position="89"/>
        <end position="131"/>
    </location>
</feature>
<gene>
    <name evidence="2" type="ORF">HMPREF9470_01883</name>
</gene>
<evidence type="ECO:0000256" key="1">
    <source>
        <dbReference type="SAM" id="MobiDB-lite"/>
    </source>
</evidence>
<evidence type="ECO:0000313" key="3">
    <source>
        <dbReference type="Proteomes" id="UP000037392"/>
    </source>
</evidence>
<feature type="compositionally biased region" description="Basic and acidic residues" evidence="1">
    <location>
        <begin position="103"/>
        <end position="118"/>
    </location>
</feature>